<dbReference type="PROSITE" id="PS51257">
    <property type="entry name" value="PROKAR_LIPOPROTEIN"/>
    <property type="match status" value="1"/>
</dbReference>
<proteinExistence type="predicted"/>
<keyword evidence="4" id="KW-1185">Reference proteome</keyword>
<evidence type="ECO:0000313" key="3">
    <source>
        <dbReference type="EMBL" id="MDC0671869.1"/>
    </source>
</evidence>
<comment type="caution">
    <text evidence="3">The sequence shown here is derived from an EMBL/GenBank/DDBJ whole genome shotgun (WGS) entry which is preliminary data.</text>
</comment>
<feature type="compositionally biased region" description="Polar residues" evidence="1">
    <location>
        <begin position="34"/>
        <end position="57"/>
    </location>
</feature>
<feature type="signal peptide" evidence="2">
    <location>
        <begin position="1"/>
        <end position="18"/>
    </location>
</feature>
<protein>
    <submittedName>
        <fullName evidence="3">Uncharacterized protein</fullName>
    </submittedName>
</protein>
<feature type="chain" id="PRO_5045997122" evidence="2">
    <location>
        <begin position="19"/>
        <end position="215"/>
    </location>
</feature>
<evidence type="ECO:0000256" key="2">
    <source>
        <dbReference type="SAM" id="SignalP"/>
    </source>
</evidence>
<sequence length="215" mass="21230">MRHRVTLLLGLAALSACVGPDKPASPFGVGATDGTITGVQPAGTATSATTDLESDSGSAADPSTSGAPTTGAATTSGAAPPDLPLPDPTTATTGSSGGDSLDPVGEGEGQLCFNADDCPDAAPYCGDNECHDGDEGDACDDDDDCGEATPSCVANVCHDGDEGDPCKNDFDCGPFSPVCVANQCWDGEEGDPCMNHNDCAPFFGCKGGACTDDGP</sequence>
<dbReference type="Proteomes" id="UP001217838">
    <property type="component" value="Unassembled WGS sequence"/>
</dbReference>
<accession>A0ABT5BCJ8</accession>
<keyword evidence="2" id="KW-0732">Signal</keyword>
<gene>
    <name evidence="3" type="ORF">POL58_29260</name>
</gene>
<organism evidence="3 4">
    <name type="scientific">Nannocystis radixulma</name>
    <dbReference type="NCBI Taxonomy" id="2995305"/>
    <lineage>
        <taxon>Bacteria</taxon>
        <taxon>Pseudomonadati</taxon>
        <taxon>Myxococcota</taxon>
        <taxon>Polyangia</taxon>
        <taxon>Nannocystales</taxon>
        <taxon>Nannocystaceae</taxon>
        <taxon>Nannocystis</taxon>
    </lineage>
</organism>
<dbReference type="RefSeq" id="WP_272002697.1">
    <property type="nucleotide sequence ID" value="NZ_JAQNDN010000018.1"/>
</dbReference>
<feature type="compositionally biased region" description="Low complexity" evidence="1">
    <location>
        <begin position="88"/>
        <end position="103"/>
    </location>
</feature>
<feature type="compositionally biased region" description="Low complexity" evidence="1">
    <location>
        <begin position="62"/>
        <end position="80"/>
    </location>
</feature>
<evidence type="ECO:0000256" key="1">
    <source>
        <dbReference type="SAM" id="MobiDB-lite"/>
    </source>
</evidence>
<reference evidence="3 4" key="1">
    <citation type="submission" date="2022-11" db="EMBL/GenBank/DDBJ databases">
        <title>Minimal conservation of predation-associated metabolite biosynthetic gene clusters underscores biosynthetic potential of Myxococcota including descriptions for ten novel species: Archangium lansinium sp. nov., Myxococcus landrumus sp. nov., Nannocystis bai.</title>
        <authorList>
            <person name="Ahearne A."/>
            <person name="Stevens C."/>
            <person name="Dowd S."/>
        </authorList>
    </citation>
    <scope>NUCLEOTIDE SEQUENCE [LARGE SCALE GENOMIC DNA]</scope>
    <source>
        <strain evidence="3 4">NCELM</strain>
    </source>
</reference>
<feature type="region of interest" description="Disordered" evidence="1">
    <location>
        <begin position="25"/>
        <end position="106"/>
    </location>
</feature>
<dbReference type="EMBL" id="JAQNDN010000018">
    <property type="protein sequence ID" value="MDC0671869.1"/>
    <property type="molecule type" value="Genomic_DNA"/>
</dbReference>
<name>A0ABT5BCJ8_9BACT</name>
<evidence type="ECO:0000313" key="4">
    <source>
        <dbReference type="Proteomes" id="UP001217838"/>
    </source>
</evidence>